<keyword evidence="1" id="KW-1133">Transmembrane helix</keyword>
<dbReference type="EMBL" id="JACVXA010000042">
    <property type="protein sequence ID" value="MBE3639268.1"/>
    <property type="molecule type" value="Genomic_DNA"/>
</dbReference>
<dbReference type="Proteomes" id="UP000609121">
    <property type="component" value="Unassembled WGS sequence"/>
</dbReference>
<name>A0A8J7D0C7_9RHOB</name>
<protein>
    <submittedName>
        <fullName evidence="3">Tripartite tricarboxylate transporter TctB family protein</fullName>
    </submittedName>
</protein>
<feature type="transmembrane region" description="Helical" evidence="1">
    <location>
        <begin position="38"/>
        <end position="56"/>
    </location>
</feature>
<proteinExistence type="predicted"/>
<keyword evidence="1" id="KW-0472">Membrane</keyword>
<keyword evidence="4" id="KW-1185">Reference proteome</keyword>
<feature type="transmembrane region" description="Helical" evidence="1">
    <location>
        <begin position="77"/>
        <end position="96"/>
    </location>
</feature>
<evidence type="ECO:0000313" key="3">
    <source>
        <dbReference type="EMBL" id="MBE3639268.1"/>
    </source>
</evidence>
<organism evidence="3 4">
    <name type="scientific">Mangrovicoccus algicola</name>
    <dbReference type="NCBI Taxonomy" id="2771008"/>
    <lineage>
        <taxon>Bacteria</taxon>
        <taxon>Pseudomonadati</taxon>
        <taxon>Pseudomonadota</taxon>
        <taxon>Alphaproteobacteria</taxon>
        <taxon>Rhodobacterales</taxon>
        <taxon>Paracoccaceae</taxon>
        <taxon>Mangrovicoccus</taxon>
    </lineage>
</organism>
<comment type="caution">
    <text evidence="3">The sequence shown here is derived from an EMBL/GenBank/DDBJ whole genome shotgun (WGS) entry which is preliminary data.</text>
</comment>
<dbReference type="RefSeq" id="WP_193183761.1">
    <property type="nucleotide sequence ID" value="NZ_JACVXA010000042.1"/>
</dbReference>
<dbReference type="InterPro" id="IPR009936">
    <property type="entry name" value="DUF1468"/>
</dbReference>
<dbReference type="AlphaFoldDB" id="A0A8J7D0C7"/>
<feature type="transmembrane region" description="Helical" evidence="1">
    <location>
        <begin position="116"/>
        <end position="138"/>
    </location>
</feature>
<evidence type="ECO:0000256" key="1">
    <source>
        <dbReference type="SAM" id="Phobius"/>
    </source>
</evidence>
<dbReference type="Pfam" id="PF07331">
    <property type="entry name" value="TctB"/>
    <property type="match status" value="1"/>
</dbReference>
<feature type="domain" description="DUF1468" evidence="2">
    <location>
        <begin position="9"/>
        <end position="147"/>
    </location>
</feature>
<accession>A0A8J7D0C7</accession>
<evidence type="ECO:0000313" key="4">
    <source>
        <dbReference type="Proteomes" id="UP000609121"/>
    </source>
</evidence>
<reference evidence="3" key="1">
    <citation type="submission" date="2020-09" db="EMBL/GenBank/DDBJ databases">
        <title>A novel bacterium of genus Mangrovicoccus, isolated from South China Sea.</title>
        <authorList>
            <person name="Huang H."/>
            <person name="Mo K."/>
            <person name="Hu Y."/>
        </authorList>
    </citation>
    <scope>NUCLEOTIDE SEQUENCE</scope>
    <source>
        <strain evidence="3">HB182678</strain>
    </source>
</reference>
<evidence type="ECO:0000259" key="2">
    <source>
        <dbReference type="Pfam" id="PF07331"/>
    </source>
</evidence>
<keyword evidence="1" id="KW-0812">Transmembrane</keyword>
<sequence>MRIADRLLGPVLALFGLFVIWEAHKLPAVPGVRFGADLLPTGAGVLLVLFGGLILLSGLRQPQEALLHLDDWKARGLNGVAALWAFGGLLLGMVLFEPLGFPLTGILFMAGMMALMGARAAVIVTVAPIFVLLLHYVFSGLLKVSLPAGVLDGVLP</sequence>
<gene>
    <name evidence="3" type="ORF">ICN82_13775</name>
</gene>